<keyword evidence="2" id="KW-1185">Reference proteome</keyword>
<name>A0AA38W5L4_9ASTR</name>
<accession>A0AA38W5L4</accession>
<sequence>MDINLEGFIQGNRINNLDRVLAFRKARYAEDDEPYFLAFGMSPVRPKDPIAASNNEEISLSRLIVGDASERKFWPEMIKKGTGYVDDDEEEVNKKNFSSSIFERKVTWMMRKGYMIVKIDEESFNRGGDQSK</sequence>
<organism evidence="1 2">
    <name type="scientific">Centaurea solstitialis</name>
    <name type="common">yellow star-thistle</name>
    <dbReference type="NCBI Taxonomy" id="347529"/>
    <lineage>
        <taxon>Eukaryota</taxon>
        <taxon>Viridiplantae</taxon>
        <taxon>Streptophyta</taxon>
        <taxon>Embryophyta</taxon>
        <taxon>Tracheophyta</taxon>
        <taxon>Spermatophyta</taxon>
        <taxon>Magnoliopsida</taxon>
        <taxon>eudicotyledons</taxon>
        <taxon>Gunneridae</taxon>
        <taxon>Pentapetalae</taxon>
        <taxon>asterids</taxon>
        <taxon>campanulids</taxon>
        <taxon>Asterales</taxon>
        <taxon>Asteraceae</taxon>
        <taxon>Carduoideae</taxon>
        <taxon>Cardueae</taxon>
        <taxon>Centaureinae</taxon>
        <taxon>Centaurea</taxon>
    </lineage>
</organism>
<evidence type="ECO:0000313" key="2">
    <source>
        <dbReference type="Proteomes" id="UP001172457"/>
    </source>
</evidence>
<dbReference type="Proteomes" id="UP001172457">
    <property type="component" value="Chromosome 5"/>
</dbReference>
<proteinExistence type="predicted"/>
<gene>
    <name evidence="1" type="ORF">OSB04_022120</name>
</gene>
<evidence type="ECO:0000313" key="1">
    <source>
        <dbReference type="EMBL" id="KAJ9549577.1"/>
    </source>
</evidence>
<comment type="caution">
    <text evidence="1">The sequence shown here is derived from an EMBL/GenBank/DDBJ whole genome shotgun (WGS) entry which is preliminary data.</text>
</comment>
<dbReference type="EMBL" id="JARYMX010000005">
    <property type="protein sequence ID" value="KAJ9549577.1"/>
    <property type="molecule type" value="Genomic_DNA"/>
</dbReference>
<dbReference type="AlphaFoldDB" id="A0AA38W5L4"/>
<protein>
    <submittedName>
        <fullName evidence="1">Uncharacterized protein</fullName>
    </submittedName>
</protein>
<reference evidence="1" key="1">
    <citation type="submission" date="2023-03" db="EMBL/GenBank/DDBJ databases">
        <title>Chromosome-scale reference genome and RAD-based genetic map of yellow starthistle (Centaurea solstitialis) reveal putative structural variation and QTLs associated with invader traits.</title>
        <authorList>
            <person name="Reatini B."/>
            <person name="Cang F.A."/>
            <person name="Jiang Q."/>
            <person name="Mckibben M.T.W."/>
            <person name="Barker M.S."/>
            <person name="Rieseberg L.H."/>
            <person name="Dlugosch K.M."/>
        </authorList>
    </citation>
    <scope>NUCLEOTIDE SEQUENCE</scope>
    <source>
        <strain evidence="1">CAN-66</strain>
        <tissue evidence="1">Leaf</tissue>
    </source>
</reference>